<protein>
    <submittedName>
        <fullName evidence="2">Transposon Tf2-1 polyprotein isoform X1</fullName>
    </submittedName>
</protein>
<comment type="caution">
    <text evidence="2">The sequence shown here is derived from an EMBL/GenBank/DDBJ whole genome shotgun (WGS) entry which is preliminary data.</text>
</comment>
<name>A0A5D3C5I6_CUCMM</name>
<evidence type="ECO:0000313" key="3">
    <source>
        <dbReference type="Proteomes" id="UP000321393"/>
    </source>
</evidence>
<dbReference type="AlphaFoldDB" id="A0A5D3C5I6"/>
<dbReference type="EMBL" id="SSTD01013395">
    <property type="protein sequence ID" value="TYK06600.1"/>
    <property type="molecule type" value="Genomic_DNA"/>
</dbReference>
<proteinExistence type="predicted"/>
<dbReference type="OrthoDB" id="1749511at2759"/>
<evidence type="ECO:0000313" key="1">
    <source>
        <dbReference type="EMBL" id="KAA0037051.1"/>
    </source>
</evidence>
<gene>
    <name evidence="2" type="ORF">E5676_scaffold453G00680</name>
    <name evidence="1" type="ORF">E6C27_scaffold86G001460</name>
</gene>
<reference evidence="3 4" key="1">
    <citation type="submission" date="2019-08" db="EMBL/GenBank/DDBJ databases">
        <title>Draft genome sequences of two oriental melons (Cucumis melo L. var makuwa).</title>
        <authorList>
            <person name="Kwon S.-Y."/>
        </authorList>
    </citation>
    <scope>NUCLEOTIDE SEQUENCE [LARGE SCALE GENOMIC DNA]</scope>
    <source>
        <strain evidence="4">cv. Chang Bougi</strain>
        <strain evidence="3">cv. SW 3</strain>
        <tissue evidence="2">Leaf</tissue>
    </source>
</reference>
<dbReference type="Proteomes" id="UP000321947">
    <property type="component" value="Unassembled WGS sequence"/>
</dbReference>
<dbReference type="EMBL" id="SSTE01019085">
    <property type="protein sequence ID" value="KAA0037051.1"/>
    <property type="molecule type" value="Genomic_DNA"/>
</dbReference>
<evidence type="ECO:0000313" key="2">
    <source>
        <dbReference type="EMBL" id="TYK06600.1"/>
    </source>
</evidence>
<sequence>MSLESEEEVKADDEQSLDRNKFRKVEMPVFNGTDQDSWLFRADHYFKIHNLMDSKKLTMAAVSFDGPTLDWYRSQEEREA</sequence>
<evidence type="ECO:0000313" key="4">
    <source>
        <dbReference type="Proteomes" id="UP000321947"/>
    </source>
</evidence>
<organism evidence="2 4">
    <name type="scientific">Cucumis melo var. makuwa</name>
    <name type="common">Oriental melon</name>
    <dbReference type="NCBI Taxonomy" id="1194695"/>
    <lineage>
        <taxon>Eukaryota</taxon>
        <taxon>Viridiplantae</taxon>
        <taxon>Streptophyta</taxon>
        <taxon>Embryophyta</taxon>
        <taxon>Tracheophyta</taxon>
        <taxon>Spermatophyta</taxon>
        <taxon>Magnoliopsida</taxon>
        <taxon>eudicotyledons</taxon>
        <taxon>Gunneridae</taxon>
        <taxon>Pentapetalae</taxon>
        <taxon>rosids</taxon>
        <taxon>fabids</taxon>
        <taxon>Cucurbitales</taxon>
        <taxon>Cucurbitaceae</taxon>
        <taxon>Benincaseae</taxon>
        <taxon>Cucumis</taxon>
    </lineage>
</organism>
<dbReference type="Proteomes" id="UP000321393">
    <property type="component" value="Unassembled WGS sequence"/>
</dbReference>
<accession>A0A5D3C5I6</accession>